<evidence type="ECO:0000313" key="3">
    <source>
        <dbReference type="EMBL" id="KAE9315862.1"/>
    </source>
</evidence>
<evidence type="ECO:0000313" key="5">
    <source>
        <dbReference type="Proteomes" id="UP000435112"/>
    </source>
</evidence>
<evidence type="ECO:0000313" key="4">
    <source>
        <dbReference type="Proteomes" id="UP000434957"/>
    </source>
</evidence>
<comment type="caution">
    <text evidence="3">The sequence shown here is derived from an EMBL/GenBank/DDBJ whole genome shotgun (WGS) entry which is preliminary data.</text>
</comment>
<protein>
    <submittedName>
        <fullName evidence="3">Uncharacterized protein</fullName>
    </submittedName>
</protein>
<dbReference type="EMBL" id="QXFU01002485">
    <property type="protein sequence ID" value="KAE8985153.1"/>
    <property type="molecule type" value="Genomic_DNA"/>
</dbReference>
<evidence type="ECO:0000256" key="1">
    <source>
        <dbReference type="SAM" id="MobiDB-lite"/>
    </source>
</evidence>
<dbReference type="Proteomes" id="UP000435112">
    <property type="component" value="Unassembled WGS sequence"/>
</dbReference>
<organism evidence="3 4">
    <name type="scientific">Phytophthora rubi</name>
    <dbReference type="NCBI Taxonomy" id="129364"/>
    <lineage>
        <taxon>Eukaryota</taxon>
        <taxon>Sar</taxon>
        <taxon>Stramenopiles</taxon>
        <taxon>Oomycota</taxon>
        <taxon>Peronosporomycetes</taxon>
        <taxon>Peronosporales</taxon>
        <taxon>Peronosporaceae</taxon>
        <taxon>Phytophthora</taxon>
    </lineage>
</organism>
<sequence length="62" mass="6754">MPSGEWTVVLINHAPKCVRGVNYTPNNKFRELNVKPSALPTLDEDIESQSGRMSRAGTVAAV</sequence>
<gene>
    <name evidence="2" type="ORF">PR002_g22721</name>
    <name evidence="3" type="ORF">PR003_g18874</name>
</gene>
<accession>A0A6A4E2C9</accession>
<dbReference type="Proteomes" id="UP000434957">
    <property type="component" value="Unassembled WGS sequence"/>
</dbReference>
<keyword evidence="4" id="KW-1185">Reference proteome</keyword>
<reference evidence="3 4" key="1">
    <citation type="submission" date="2018-08" db="EMBL/GenBank/DDBJ databases">
        <title>Genomic investigation of the strawberry pathogen Phytophthora fragariae indicates pathogenicity is determined by transcriptional variation in three key races.</title>
        <authorList>
            <person name="Adams T.M."/>
            <person name="Armitage A.D."/>
            <person name="Sobczyk M.K."/>
            <person name="Bates H.J."/>
            <person name="Dunwell J.M."/>
            <person name="Nellist C.F."/>
            <person name="Harrison R.J."/>
        </authorList>
    </citation>
    <scope>NUCLEOTIDE SEQUENCE [LARGE SCALE GENOMIC DNA]</scope>
    <source>
        <strain evidence="2 5">SCRP324</strain>
        <strain evidence="3 4">SCRP333</strain>
    </source>
</reference>
<dbReference type="EMBL" id="QXFT01001547">
    <property type="protein sequence ID" value="KAE9315862.1"/>
    <property type="molecule type" value="Genomic_DNA"/>
</dbReference>
<name>A0A6A4E2C9_9STRA</name>
<feature type="region of interest" description="Disordered" evidence="1">
    <location>
        <begin position="43"/>
        <end position="62"/>
    </location>
</feature>
<proteinExistence type="predicted"/>
<evidence type="ECO:0000313" key="2">
    <source>
        <dbReference type="EMBL" id="KAE8985153.1"/>
    </source>
</evidence>
<dbReference type="AlphaFoldDB" id="A0A6A4E2C9"/>